<sequence length="213" mass="22132">MPADAEKMLSYAENSVVEDDVLVAARERAVDLGASPVPPAVGAVLSMFAQMLGARTVVEVGTGAGVSGLWLLDGMRSDGVLTTIDSEPEHQRAAREAFKAGGISASRTRLINGRASDVLPRLADAGYDLVFVDTSPRDHVAFVTEGVRLLRPGGALILHGALLGGRVADASQRDAATVAVRAAARLIAEDERLTPVLLPLGDGLLCASRVNEG</sequence>
<reference evidence="4" key="2">
    <citation type="submission" date="2020-09" db="EMBL/GenBank/DDBJ databases">
        <authorList>
            <person name="Sun Q."/>
            <person name="Sedlacek I."/>
        </authorList>
    </citation>
    <scope>NUCLEOTIDE SEQUENCE</scope>
    <source>
        <strain evidence="4">CCM 7905</strain>
    </source>
</reference>
<dbReference type="Pfam" id="PF01596">
    <property type="entry name" value="Methyltransf_3"/>
    <property type="match status" value="1"/>
</dbReference>
<dbReference type="AlphaFoldDB" id="A0A917LDZ7"/>
<dbReference type="GO" id="GO:0008757">
    <property type="term" value="F:S-adenosylmethionine-dependent methyltransferase activity"/>
    <property type="evidence" value="ECO:0007669"/>
    <property type="project" value="TreeGrafter"/>
</dbReference>
<evidence type="ECO:0000256" key="2">
    <source>
        <dbReference type="ARBA" id="ARBA00022679"/>
    </source>
</evidence>
<accession>A0A917LDZ7</accession>
<comment type="caution">
    <text evidence="4">The sequence shown here is derived from an EMBL/GenBank/DDBJ whole genome shotgun (WGS) entry which is preliminary data.</text>
</comment>
<name>A0A917LDZ7_9NOCA</name>
<dbReference type="InterPro" id="IPR029063">
    <property type="entry name" value="SAM-dependent_MTases_sf"/>
</dbReference>
<dbReference type="GO" id="GO:0032259">
    <property type="term" value="P:methylation"/>
    <property type="evidence" value="ECO:0007669"/>
    <property type="project" value="UniProtKB-KW"/>
</dbReference>
<dbReference type="PANTHER" id="PTHR10509:SF85">
    <property type="entry name" value="O-METHYLTRANSFERASE RV1220C-RELATED"/>
    <property type="match status" value="1"/>
</dbReference>
<evidence type="ECO:0000313" key="4">
    <source>
        <dbReference type="EMBL" id="GGG14762.1"/>
    </source>
</evidence>
<dbReference type="Proteomes" id="UP000654257">
    <property type="component" value="Unassembled WGS sequence"/>
</dbReference>
<gene>
    <name evidence="4" type="ORF">GCM10007304_30960</name>
</gene>
<dbReference type="SUPFAM" id="SSF53335">
    <property type="entry name" value="S-adenosyl-L-methionine-dependent methyltransferases"/>
    <property type="match status" value="1"/>
</dbReference>
<dbReference type="CDD" id="cd02440">
    <property type="entry name" value="AdoMet_MTases"/>
    <property type="match status" value="1"/>
</dbReference>
<dbReference type="PANTHER" id="PTHR10509">
    <property type="entry name" value="O-METHYLTRANSFERASE-RELATED"/>
    <property type="match status" value="1"/>
</dbReference>
<protein>
    <submittedName>
        <fullName evidence="4">O-methyltransferase</fullName>
    </submittedName>
</protein>
<dbReference type="GO" id="GO:0008171">
    <property type="term" value="F:O-methyltransferase activity"/>
    <property type="evidence" value="ECO:0007669"/>
    <property type="project" value="InterPro"/>
</dbReference>
<evidence type="ECO:0000256" key="3">
    <source>
        <dbReference type="ARBA" id="ARBA00022691"/>
    </source>
</evidence>
<dbReference type="InterPro" id="IPR002935">
    <property type="entry name" value="SAM_O-MeTrfase"/>
</dbReference>
<dbReference type="InterPro" id="IPR050362">
    <property type="entry name" value="Cation-dep_OMT"/>
</dbReference>
<keyword evidence="5" id="KW-1185">Reference proteome</keyword>
<evidence type="ECO:0000256" key="1">
    <source>
        <dbReference type="ARBA" id="ARBA00022603"/>
    </source>
</evidence>
<keyword evidence="3" id="KW-0949">S-adenosyl-L-methionine</keyword>
<reference evidence="4" key="1">
    <citation type="journal article" date="2014" name="Int. J. Syst. Evol. Microbiol.">
        <title>Complete genome sequence of Corynebacterium casei LMG S-19264T (=DSM 44701T), isolated from a smear-ripened cheese.</title>
        <authorList>
            <consortium name="US DOE Joint Genome Institute (JGI-PGF)"/>
            <person name="Walter F."/>
            <person name="Albersmeier A."/>
            <person name="Kalinowski J."/>
            <person name="Ruckert C."/>
        </authorList>
    </citation>
    <scope>NUCLEOTIDE SEQUENCE</scope>
    <source>
        <strain evidence="4">CCM 7905</strain>
    </source>
</reference>
<dbReference type="Gene3D" id="3.40.50.150">
    <property type="entry name" value="Vaccinia Virus protein VP39"/>
    <property type="match status" value="1"/>
</dbReference>
<keyword evidence="2" id="KW-0808">Transferase</keyword>
<evidence type="ECO:0000313" key="5">
    <source>
        <dbReference type="Proteomes" id="UP000654257"/>
    </source>
</evidence>
<keyword evidence="1" id="KW-0489">Methyltransferase</keyword>
<organism evidence="4 5">
    <name type="scientific">Rhodococcoides trifolii</name>
    <dbReference type="NCBI Taxonomy" id="908250"/>
    <lineage>
        <taxon>Bacteria</taxon>
        <taxon>Bacillati</taxon>
        <taxon>Actinomycetota</taxon>
        <taxon>Actinomycetes</taxon>
        <taxon>Mycobacteriales</taxon>
        <taxon>Nocardiaceae</taxon>
        <taxon>Rhodococcoides</taxon>
    </lineage>
</organism>
<dbReference type="PROSITE" id="PS51682">
    <property type="entry name" value="SAM_OMT_I"/>
    <property type="match status" value="1"/>
</dbReference>
<proteinExistence type="predicted"/>
<dbReference type="EMBL" id="BMCU01000003">
    <property type="protein sequence ID" value="GGG14762.1"/>
    <property type="molecule type" value="Genomic_DNA"/>
</dbReference>